<accession>A0A1I0LV90</accession>
<evidence type="ECO:0000313" key="3">
    <source>
        <dbReference type="EMBL" id="SEU46403.1"/>
    </source>
</evidence>
<keyword evidence="4" id="KW-1185">Reference proteome</keyword>
<evidence type="ECO:0000256" key="1">
    <source>
        <dbReference type="SAM" id="Coils"/>
    </source>
</evidence>
<evidence type="ECO:0000256" key="2">
    <source>
        <dbReference type="SAM" id="Phobius"/>
    </source>
</evidence>
<gene>
    <name evidence="3" type="ORF">SAMN05421811_12724</name>
</gene>
<dbReference type="STRING" id="568860.SAMN05421811_12724"/>
<dbReference type="RefSeq" id="WP_143082628.1">
    <property type="nucleotide sequence ID" value="NZ_FOHX01000027.1"/>
</dbReference>
<dbReference type="AlphaFoldDB" id="A0A1I0LV90"/>
<dbReference type="Proteomes" id="UP000199361">
    <property type="component" value="Unassembled WGS sequence"/>
</dbReference>
<organism evidence="3 4">
    <name type="scientific">Nonomuraea wenchangensis</name>
    <dbReference type="NCBI Taxonomy" id="568860"/>
    <lineage>
        <taxon>Bacteria</taxon>
        <taxon>Bacillati</taxon>
        <taxon>Actinomycetota</taxon>
        <taxon>Actinomycetes</taxon>
        <taxon>Streptosporangiales</taxon>
        <taxon>Streptosporangiaceae</taxon>
        <taxon>Nonomuraea</taxon>
    </lineage>
</organism>
<feature type="transmembrane region" description="Helical" evidence="2">
    <location>
        <begin position="33"/>
        <end position="54"/>
    </location>
</feature>
<protein>
    <submittedName>
        <fullName evidence="3">Uncharacterized protein</fullName>
    </submittedName>
</protein>
<feature type="coiled-coil region" evidence="1">
    <location>
        <begin position="87"/>
        <end position="114"/>
    </location>
</feature>
<keyword evidence="2" id="KW-0472">Membrane</keyword>
<keyword evidence="1" id="KW-0175">Coiled coil</keyword>
<keyword evidence="2" id="KW-0812">Transmembrane</keyword>
<name>A0A1I0LV90_9ACTN</name>
<reference evidence="3 4" key="1">
    <citation type="submission" date="2016-10" db="EMBL/GenBank/DDBJ databases">
        <authorList>
            <person name="de Groot N.N."/>
        </authorList>
    </citation>
    <scope>NUCLEOTIDE SEQUENCE [LARGE SCALE GENOMIC DNA]</scope>
    <source>
        <strain evidence="3 4">CGMCC 4.5598</strain>
    </source>
</reference>
<feature type="transmembrane region" description="Helical" evidence="2">
    <location>
        <begin position="7"/>
        <end position="27"/>
    </location>
</feature>
<keyword evidence="2" id="KW-1133">Transmembrane helix</keyword>
<dbReference type="EMBL" id="FOHX01000027">
    <property type="protein sequence ID" value="SEU46403.1"/>
    <property type="molecule type" value="Genomic_DNA"/>
</dbReference>
<sequence>MTRPSPVPSAAFLAAMTVVGGAVWLAAFISAGVATFLVAVICLGAGLACGYGVADVVAENRSERQIAAMHAYSVTAHDQAQQWQKAAAGKERELYQARADLREAESELAMLRAQAAGPDGTQAEGDEPR</sequence>
<evidence type="ECO:0000313" key="4">
    <source>
        <dbReference type="Proteomes" id="UP000199361"/>
    </source>
</evidence>
<proteinExistence type="predicted"/>